<dbReference type="SMART" id="SM00421">
    <property type="entry name" value="HTH_LUXR"/>
    <property type="match status" value="1"/>
</dbReference>
<accession>A0A4Y1WRC7</accession>
<keyword evidence="2" id="KW-0238">DNA-binding</keyword>
<dbReference type="Pfam" id="PF00196">
    <property type="entry name" value="GerE"/>
    <property type="match status" value="1"/>
</dbReference>
<dbReference type="CDD" id="cd06170">
    <property type="entry name" value="LuxR_C_like"/>
    <property type="match status" value="1"/>
</dbReference>
<keyword evidence="3" id="KW-0804">Transcription</keyword>
<dbReference type="PANTHER" id="PTHR44688">
    <property type="entry name" value="DNA-BINDING TRANSCRIPTIONAL ACTIVATOR DEVR_DOSR"/>
    <property type="match status" value="1"/>
</dbReference>
<dbReference type="PROSITE" id="PS50043">
    <property type="entry name" value="HTH_LUXR_2"/>
    <property type="match status" value="1"/>
</dbReference>
<evidence type="ECO:0000313" key="6">
    <source>
        <dbReference type="Proteomes" id="UP000318946"/>
    </source>
</evidence>
<keyword evidence="6" id="KW-1185">Reference proteome</keyword>
<gene>
    <name evidence="5" type="ORF">A5CBH24_06800</name>
</gene>
<dbReference type="InterPro" id="IPR016032">
    <property type="entry name" value="Sig_transdc_resp-reg_C-effctor"/>
</dbReference>
<feature type="domain" description="HTH luxR-type" evidence="4">
    <location>
        <begin position="180"/>
        <end position="245"/>
    </location>
</feature>
<dbReference type="PRINTS" id="PR00038">
    <property type="entry name" value="HTHLUXR"/>
</dbReference>
<dbReference type="Gene3D" id="3.30.450.20">
    <property type="entry name" value="PAS domain"/>
    <property type="match status" value="1"/>
</dbReference>
<organism evidence="5 6">
    <name type="scientific">Alistipes communis</name>
    <dbReference type="NCBI Taxonomy" id="2585118"/>
    <lineage>
        <taxon>Bacteria</taxon>
        <taxon>Pseudomonadati</taxon>
        <taxon>Bacteroidota</taxon>
        <taxon>Bacteroidia</taxon>
        <taxon>Bacteroidales</taxon>
        <taxon>Rikenellaceae</taxon>
        <taxon>Alistipes</taxon>
    </lineage>
</organism>
<keyword evidence="1" id="KW-0805">Transcription regulation</keyword>
<dbReference type="Gene3D" id="1.10.10.10">
    <property type="entry name" value="Winged helix-like DNA-binding domain superfamily/Winged helix DNA-binding domain"/>
    <property type="match status" value="1"/>
</dbReference>
<dbReference type="Proteomes" id="UP000318946">
    <property type="component" value="Chromosome"/>
</dbReference>
<dbReference type="EMBL" id="AP019735">
    <property type="protein sequence ID" value="BBL03367.1"/>
    <property type="molecule type" value="Genomic_DNA"/>
</dbReference>
<dbReference type="GO" id="GO:0003677">
    <property type="term" value="F:DNA binding"/>
    <property type="evidence" value="ECO:0007669"/>
    <property type="project" value="UniProtKB-KW"/>
</dbReference>
<reference evidence="6" key="1">
    <citation type="submission" date="2019-06" db="EMBL/GenBank/DDBJ databases">
        <title>Alistipes onderdonkii subsp. vulgaris subsp. nov., Alistipes dispar sp. nov. and Alistipes communis sp. nov., isolated from human faeces, and creation of Alistipes onderdonkii subsp. onderdonkii subsp. nov.</title>
        <authorList>
            <person name="Sakamoto M."/>
            <person name="Ikeyama N."/>
            <person name="Ogata Y."/>
            <person name="Suda W."/>
            <person name="Iino T."/>
            <person name="Hattori M."/>
            <person name="Ohkuma M."/>
        </authorList>
    </citation>
    <scope>NUCLEOTIDE SEQUENCE [LARGE SCALE GENOMIC DNA]</scope>
    <source>
        <strain evidence="6">5CBH24</strain>
    </source>
</reference>
<evidence type="ECO:0000256" key="2">
    <source>
        <dbReference type="ARBA" id="ARBA00023125"/>
    </source>
</evidence>
<dbReference type="GO" id="GO:0006355">
    <property type="term" value="P:regulation of DNA-templated transcription"/>
    <property type="evidence" value="ECO:0007669"/>
    <property type="project" value="InterPro"/>
</dbReference>
<dbReference type="SUPFAM" id="SSF46894">
    <property type="entry name" value="C-terminal effector domain of the bipartite response regulators"/>
    <property type="match status" value="1"/>
</dbReference>
<dbReference type="InterPro" id="IPR000792">
    <property type="entry name" value="Tscrpt_reg_LuxR_C"/>
</dbReference>
<evidence type="ECO:0000259" key="4">
    <source>
        <dbReference type="PROSITE" id="PS50043"/>
    </source>
</evidence>
<dbReference type="PROSITE" id="PS00622">
    <property type="entry name" value="HTH_LUXR_1"/>
    <property type="match status" value="1"/>
</dbReference>
<evidence type="ECO:0000256" key="3">
    <source>
        <dbReference type="ARBA" id="ARBA00023163"/>
    </source>
</evidence>
<protein>
    <submittedName>
        <fullName evidence="5">Helix-turn-helix transcriptional regulator</fullName>
    </submittedName>
</protein>
<sequence length="248" mass="28635">MQREFEALLDMQRFDAGELDYAVLNRHVARLTQLSQVVNSGITVFDMYRRRHVFSSYNFPDLFRYDMDRIASEDSDYFSARIHPDDLPDVHRNGIDCLRFMLGHKELIDNGKFLTEYRIEIGGRYVRVVEQFQVLECDRRGNIWLTLSVLDMSPNQGSFDGVRSQLFDFRGGRALPFAGGGASSDPLSEREREILRLIGRGRLSKEIAVELSISVHTVNTHRQRILEKLRADNSMEAVRYAAERGLLD</sequence>
<name>A0A4Y1WRC7_9BACT</name>
<evidence type="ECO:0000256" key="1">
    <source>
        <dbReference type="ARBA" id="ARBA00023015"/>
    </source>
</evidence>
<dbReference type="AlphaFoldDB" id="A0A4Y1WRC7"/>
<evidence type="ECO:0000313" key="5">
    <source>
        <dbReference type="EMBL" id="BBL03367.1"/>
    </source>
</evidence>
<dbReference type="InterPro" id="IPR036388">
    <property type="entry name" value="WH-like_DNA-bd_sf"/>
</dbReference>
<dbReference type="PANTHER" id="PTHR44688:SF16">
    <property type="entry name" value="DNA-BINDING TRANSCRIPTIONAL ACTIVATOR DEVR_DOSR"/>
    <property type="match status" value="1"/>
</dbReference>
<proteinExistence type="predicted"/>
<dbReference type="KEGG" id="acou:A5CBH24_06800"/>